<feature type="non-terminal residue" evidence="2">
    <location>
        <position position="132"/>
    </location>
</feature>
<accession>A0A6J4RJ39</accession>
<gene>
    <name evidence="2" type="ORF">AVDCRST_MAG12-1084</name>
</gene>
<protein>
    <submittedName>
        <fullName evidence="2">Uncharacterized protein</fullName>
    </submittedName>
</protein>
<dbReference type="EMBL" id="CADCVK010000173">
    <property type="protein sequence ID" value="CAA9474947.1"/>
    <property type="molecule type" value="Genomic_DNA"/>
</dbReference>
<name>A0A6J4RJ39_9ACTN</name>
<proteinExistence type="predicted"/>
<feature type="non-terminal residue" evidence="2">
    <location>
        <position position="1"/>
    </location>
</feature>
<feature type="region of interest" description="Disordered" evidence="1">
    <location>
        <begin position="28"/>
        <end position="132"/>
    </location>
</feature>
<sequence>AATGELDRISWPGGCARLRDGHIRWRAVRRRPGGAGRGCGRAGPSGGDPDGSELGRGRLQQLALRDEPAQRADSAGDRGAQRVQGASRGCPGGSRGAGVAGVQERQRRLYGRARGRGRLLRVRHAPGPVGPA</sequence>
<feature type="compositionally biased region" description="Basic and acidic residues" evidence="1">
    <location>
        <begin position="64"/>
        <end position="80"/>
    </location>
</feature>
<organism evidence="2">
    <name type="scientific">uncultured Rubrobacteraceae bacterium</name>
    <dbReference type="NCBI Taxonomy" id="349277"/>
    <lineage>
        <taxon>Bacteria</taxon>
        <taxon>Bacillati</taxon>
        <taxon>Actinomycetota</taxon>
        <taxon>Rubrobacteria</taxon>
        <taxon>Rubrobacterales</taxon>
        <taxon>Rubrobacteraceae</taxon>
        <taxon>environmental samples</taxon>
    </lineage>
</organism>
<feature type="compositionally biased region" description="Gly residues" evidence="1">
    <location>
        <begin position="33"/>
        <end position="49"/>
    </location>
</feature>
<evidence type="ECO:0000256" key="1">
    <source>
        <dbReference type="SAM" id="MobiDB-lite"/>
    </source>
</evidence>
<feature type="compositionally biased region" description="Gly residues" evidence="1">
    <location>
        <begin position="90"/>
        <end position="99"/>
    </location>
</feature>
<dbReference type="AlphaFoldDB" id="A0A6J4RJ39"/>
<reference evidence="2" key="1">
    <citation type="submission" date="2020-02" db="EMBL/GenBank/DDBJ databases">
        <authorList>
            <person name="Meier V. D."/>
        </authorList>
    </citation>
    <scope>NUCLEOTIDE SEQUENCE</scope>
    <source>
        <strain evidence="2">AVDCRST_MAG12</strain>
    </source>
</reference>
<evidence type="ECO:0000313" key="2">
    <source>
        <dbReference type="EMBL" id="CAA9474947.1"/>
    </source>
</evidence>
<feature type="compositionally biased region" description="Basic residues" evidence="1">
    <location>
        <begin position="108"/>
        <end position="124"/>
    </location>
</feature>